<evidence type="ECO:0000313" key="5">
    <source>
        <dbReference type="Proteomes" id="UP000655208"/>
    </source>
</evidence>
<evidence type="ECO:0000313" key="4">
    <source>
        <dbReference type="EMBL" id="GGL93628.1"/>
    </source>
</evidence>
<dbReference type="PROSITE" id="PS00061">
    <property type="entry name" value="ADH_SHORT"/>
    <property type="match status" value="1"/>
</dbReference>
<dbReference type="InterPro" id="IPR020904">
    <property type="entry name" value="Sc_DH/Rdtase_CS"/>
</dbReference>
<dbReference type="InterPro" id="IPR002347">
    <property type="entry name" value="SDR_fam"/>
</dbReference>
<dbReference type="PANTHER" id="PTHR42879">
    <property type="entry name" value="3-OXOACYL-(ACYL-CARRIER-PROTEIN) REDUCTASE"/>
    <property type="match status" value="1"/>
</dbReference>
<gene>
    <name evidence="4" type="primary">fabG</name>
    <name evidence="4" type="ORF">GCM10011594_11890</name>
</gene>
<reference evidence="4" key="1">
    <citation type="journal article" date="2014" name="Int. J. Syst. Evol. Microbiol.">
        <title>Complete genome sequence of Corynebacterium casei LMG S-19264T (=DSM 44701T), isolated from a smear-ripened cheese.</title>
        <authorList>
            <consortium name="US DOE Joint Genome Institute (JGI-PGF)"/>
            <person name="Walter F."/>
            <person name="Albersmeier A."/>
            <person name="Kalinowski J."/>
            <person name="Ruckert C."/>
        </authorList>
    </citation>
    <scope>NUCLEOTIDE SEQUENCE</scope>
    <source>
        <strain evidence="4">CGMCC 4.7308</strain>
    </source>
</reference>
<protein>
    <submittedName>
        <fullName evidence="4">Beta-ketoacyl-ACP reductase</fullName>
    </submittedName>
</protein>
<comment type="similarity">
    <text evidence="1">Belongs to the short-chain dehydrogenases/reductases (SDR) family.</text>
</comment>
<accession>A0A917ST42</accession>
<dbReference type="GO" id="GO:0016491">
    <property type="term" value="F:oxidoreductase activity"/>
    <property type="evidence" value="ECO:0007669"/>
    <property type="project" value="UniProtKB-KW"/>
</dbReference>
<dbReference type="Proteomes" id="UP000655208">
    <property type="component" value="Unassembled WGS sequence"/>
</dbReference>
<dbReference type="PRINTS" id="PR00081">
    <property type="entry name" value="GDHRDH"/>
</dbReference>
<dbReference type="RefSeq" id="WP_188940559.1">
    <property type="nucleotide sequence ID" value="NZ_BMNA01000002.1"/>
</dbReference>
<comment type="caution">
    <text evidence="4">The sequence shown here is derived from an EMBL/GenBank/DDBJ whole genome shotgun (WGS) entry which is preliminary data.</text>
</comment>
<dbReference type="SMART" id="SM00822">
    <property type="entry name" value="PKS_KR"/>
    <property type="match status" value="1"/>
</dbReference>
<dbReference type="Gene3D" id="3.40.50.720">
    <property type="entry name" value="NAD(P)-binding Rossmann-like Domain"/>
    <property type="match status" value="1"/>
</dbReference>
<proteinExistence type="inferred from homology"/>
<reference evidence="4" key="2">
    <citation type="submission" date="2020-09" db="EMBL/GenBank/DDBJ databases">
        <authorList>
            <person name="Sun Q."/>
            <person name="Zhou Y."/>
        </authorList>
    </citation>
    <scope>NUCLEOTIDE SEQUENCE</scope>
    <source>
        <strain evidence="4">CGMCC 4.7308</strain>
    </source>
</reference>
<dbReference type="AlphaFoldDB" id="A0A917ST42"/>
<dbReference type="NCBIfam" id="NF009466">
    <property type="entry name" value="PRK12826.1-2"/>
    <property type="match status" value="1"/>
</dbReference>
<feature type="domain" description="Ketoreductase" evidence="3">
    <location>
        <begin position="19"/>
        <end position="192"/>
    </location>
</feature>
<dbReference type="CDD" id="cd05333">
    <property type="entry name" value="BKR_SDR_c"/>
    <property type="match status" value="1"/>
</dbReference>
<sequence>MTAAPDAQVPGGGAERTARTVLVTGGNRGIGLAIARRLAAGGHRVAVTHRSGEAPDGLVGVRCDVTDAGSVDTAFTEVESRLGPVEVLVSNAGITDDTLLLRMSEDTFERVLDANLTGAYRVAKRAASGMLRRRWGRMVFVSSVVGLSGGAGQANYAASKAGLVGFARSVARELGSRNITANVVAPGFVDTDMTRGLPEARRAEILAQVPARRYADPAEVAAAVAFLASDEAGYVTGAVLPVDGGLGMGH</sequence>
<dbReference type="SUPFAM" id="SSF51735">
    <property type="entry name" value="NAD(P)-binding Rossmann-fold domains"/>
    <property type="match status" value="1"/>
</dbReference>
<keyword evidence="5" id="KW-1185">Reference proteome</keyword>
<evidence type="ECO:0000259" key="3">
    <source>
        <dbReference type="SMART" id="SM00822"/>
    </source>
</evidence>
<keyword evidence="2" id="KW-0560">Oxidoreductase</keyword>
<evidence type="ECO:0000256" key="1">
    <source>
        <dbReference type="ARBA" id="ARBA00006484"/>
    </source>
</evidence>
<dbReference type="FunFam" id="3.40.50.720:FF:000173">
    <property type="entry name" value="3-oxoacyl-[acyl-carrier protein] reductase"/>
    <property type="match status" value="1"/>
</dbReference>
<dbReference type="PANTHER" id="PTHR42879:SF2">
    <property type="entry name" value="3-OXOACYL-[ACYL-CARRIER-PROTEIN] REDUCTASE FABG"/>
    <property type="match status" value="1"/>
</dbReference>
<organism evidence="4 5">
    <name type="scientific">Nakamurella endophytica</name>
    <dbReference type="NCBI Taxonomy" id="1748367"/>
    <lineage>
        <taxon>Bacteria</taxon>
        <taxon>Bacillati</taxon>
        <taxon>Actinomycetota</taxon>
        <taxon>Actinomycetes</taxon>
        <taxon>Nakamurellales</taxon>
        <taxon>Nakamurellaceae</taxon>
        <taxon>Nakamurella</taxon>
    </lineage>
</organism>
<dbReference type="GO" id="GO:0032787">
    <property type="term" value="P:monocarboxylic acid metabolic process"/>
    <property type="evidence" value="ECO:0007669"/>
    <property type="project" value="UniProtKB-ARBA"/>
</dbReference>
<dbReference type="Pfam" id="PF13561">
    <property type="entry name" value="adh_short_C2"/>
    <property type="match status" value="1"/>
</dbReference>
<dbReference type="InterPro" id="IPR050259">
    <property type="entry name" value="SDR"/>
</dbReference>
<dbReference type="EMBL" id="BMNA01000002">
    <property type="protein sequence ID" value="GGL93628.1"/>
    <property type="molecule type" value="Genomic_DNA"/>
</dbReference>
<dbReference type="InterPro" id="IPR036291">
    <property type="entry name" value="NAD(P)-bd_dom_sf"/>
</dbReference>
<dbReference type="InterPro" id="IPR057326">
    <property type="entry name" value="KR_dom"/>
</dbReference>
<evidence type="ECO:0000256" key="2">
    <source>
        <dbReference type="ARBA" id="ARBA00023002"/>
    </source>
</evidence>
<dbReference type="PRINTS" id="PR00080">
    <property type="entry name" value="SDRFAMILY"/>
</dbReference>
<name>A0A917ST42_9ACTN</name>